<dbReference type="VEuPathDB" id="CryptoDB:cubi_00643"/>
<dbReference type="OrthoDB" id="337694at2759"/>
<keyword evidence="2" id="KW-1185">Reference proteome</keyword>
<dbReference type="EMBL" id="LRBP01000027">
    <property type="protein sequence ID" value="OII71835.1"/>
    <property type="molecule type" value="Genomic_DNA"/>
</dbReference>
<name>A0A1J4MEE5_9CRYT</name>
<gene>
    <name evidence="1" type="ORF">cubi_00643</name>
</gene>
<reference evidence="1 2" key="1">
    <citation type="submission" date="2016-10" db="EMBL/GenBank/DDBJ databases">
        <title>Reductive evolution of mitochondrial metabolism and differential evolution of invasion-related proteins in Cryptosporidium.</title>
        <authorList>
            <person name="Liu S."/>
            <person name="Roellig D.M."/>
            <person name="Guo Y."/>
            <person name="Li N."/>
            <person name="Frace M.A."/>
            <person name="Tang K."/>
            <person name="Zhang L."/>
            <person name="Feng Y."/>
            <person name="Xiao L."/>
        </authorList>
    </citation>
    <scope>NUCLEOTIDE SEQUENCE [LARGE SCALE GENOMIC DNA]</scope>
    <source>
        <strain evidence="1">39726</strain>
    </source>
</reference>
<protein>
    <submittedName>
        <fullName evidence="1">Uncharacterized protein</fullName>
    </submittedName>
</protein>
<proteinExistence type="predicted"/>
<evidence type="ECO:0000313" key="2">
    <source>
        <dbReference type="Proteomes" id="UP000186176"/>
    </source>
</evidence>
<organism evidence="1 2">
    <name type="scientific">Cryptosporidium ubiquitum</name>
    <dbReference type="NCBI Taxonomy" id="857276"/>
    <lineage>
        <taxon>Eukaryota</taxon>
        <taxon>Sar</taxon>
        <taxon>Alveolata</taxon>
        <taxon>Apicomplexa</taxon>
        <taxon>Conoidasida</taxon>
        <taxon>Coccidia</taxon>
        <taxon>Eucoccidiorida</taxon>
        <taxon>Eimeriorina</taxon>
        <taxon>Cryptosporidiidae</taxon>
        <taxon>Cryptosporidium</taxon>
    </lineage>
</organism>
<dbReference type="RefSeq" id="XP_028873454.1">
    <property type="nucleotide sequence ID" value="XM_029017656.1"/>
</dbReference>
<accession>A0A1J4MEE5</accession>
<dbReference type="Proteomes" id="UP000186176">
    <property type="component" value="Unassembled WGS sequence"/>
</dbReference>
<sequence length="186" mass="21135">MYGSRNKCTKKEVKLSITPETNLGGKKTSEEIQTENIGELQTDWSTKCCCTSRLKFIDTDFQEDVANEDEGSSGTQIIDEISNAISSYRRDSVLNTISEFEKKLLTIGMAEEFNPEDSDSERSEEGELYVRRHSELTSKPLILNAVENRRATAPDNIQKRIIDQLNIQINEDNTEELRLNPKPISE</sequence>
<comment type="caution">
    <text evidence="1">The sequence shown here is derived from an EMBL/GenBank/DDBJ whole genome shotgun (WGS) entry which is preliminary data.</text>
</comment>
<dbReference type="GeneID" id="39977435"/>
<dbReference type="AlphaFoldDB" id="A0A1J4MEE5"/>
<evidence type="ECO:0000313" key="1">
    <source>
        <dbReference type="EMBL" id="OII71835.1"/>
    </source>
</evidence>